<protein>
    <submittedName>
        <fullName evidence="2">Uncharacterized protein</fullName>
    </submittedName>
</protein>
<feature type="transmembrane region" description="Helical" evidence="1">
    <location>
        <begin position="24"/>
        <end position="41"/>
    </location>
</feature>
<organism evidence="2 3">
    <name type="scientific">Candidatus Methanofastidiosum methylothiophilum</name>
    <dbReference type="NCBI Taxonomy" id="1705564"/>
    <lineage>
        <taxon>Archaea</taxon>
        <taxon>Methanobacteriati</taxon>
        <taxon>Methanobacteriota</taxon>
        <taxon>Stenosarchaea group</taxon>
        <taxon>Candidatus Methanofastidiosia</taxon>
        <taxon>Candidatus Methanofastidiosales</taxon>
        <taxon>Candidatus Methanofastidiosaceae</taxon>
        <taxon>Candidatus Methanofastidiosum</taxon>
    </lineage>
</organism>
<dbReference type="Proteomes" id="UP000075398">
    <property type="component" value="Unassembled WGS sequence"/>
</dbReference>
<keyword evidence="1" id="KW-1133">Transmembrane helix</keyword>
<keyword evidence="1" id="KW-0472">Membrane</keyword>
<evidence type="ECO:0000256" key="1">
    <source>
        <dbReference type="SAM" id="Phobius"/>
    </source>
</evidence>
<evidence type="ECO:0000313" key="3">
    <source>
        <dbReference type="Proteomes" id="UP000075398"/>
    </source>
</evidence>
<dbReference type="EMBL" id="LNGC01000038">
    <property type="protein sequence ID" value="KYC51992.1"/>
    <property type="molecule type" value="Genomic_DNA"/>
</dbReference>
<comment type="caution">
    <text evidence="2">The sequence shown here is derived from an EMBL/GenBank/DDBJ whole genome shotgun (WGS) entry which is preliminary data.</text>
</comment>
<sequence length="112" mass="12809">MEVDYYGLKHRRLLEDARRKREDGIILFFALFFSSLFLFLVGFGYSVILIAAGVIVLLLGVLLFVYEDSKSRKLLGKATEMEHPPETPIEKEVESAITDLLIQGISYLMKHD</sequence>
<evidence type="ECO:0000313" key="2">
    <source>
        <dbReference type="EMBL" id="KYC51992.1"/>
    </source>
</evidence>
<keyword evidence="1" id="KW-0812">Transmembrane</keyword>
<dbReference type="AlphaFoldDB" id="A0A150J471"/>
<name>A0A150J471_9EURY</name>
<feature type="transmembrane region" description="Helical" evidence="1">
    <location>
        <begin position="47"/>
        <end position="66"/>
    </location>
</feature>
<accession>A0A150J471</accession>
<reference evidence="2 3" key="1">
    <citation type="journal article" date="2016" name="ISME J.">
        <title>Chasing the elusive Euryarchaeota class WSA2: genomes reveal a uniquely fastidious methyl-reducing methanogen.</title>
        <authorList>
            <person name="Nobu M.K."/>
            <person name="Narihiro T."/>
            <person name="Kuroda K."/>
            <person name="Mei R."/>
            <person name="Liu W.T."/>
        </authorList>
    </citation>
    <scope>NUCLEOTIDE SEQUENCE [LARGE SCALE GENOMIC DNA]</scope>
    <source>
        <strain evidence="2">U1lsi0528_Bin055</strain>
    </source>
</reference>
<dbReference type="STRING" id="1705564.APG08_01528"/>
<gene>
    <name evidence="2" type="ORF">AMQ22_01054</name>
</gene>
<proteinExistence type="predicted"/>